<dbReference type="NCBIfam" id="TIGR02937">
    <property type="entry name" value="sigma70-ECF"/>
    <property type="match status" value="1"/>
</dbReference>
<dbReference type="PANTHER" id="PTHR43133:SF60">
    <property type="entry name" value="RNA POLYMERASE SIGMA FACTOR SIGV"/>
    <property type="match status" value="1"/>
</dbReference>
<dbReference type="AlphaFoldDB" id="A0A9W3NX95"/>
<keyword evidence="3" id="KW-0731">Sigma factor</keyword>
<organism evidence="7 8">
    <name type="scientific">Bacillus thuringiensis HD-771</name>
    <dbReference type="NCBI Taxonomy" id="1218175"/>
    <lineage>
        <taxon>Bacteria</taxon>
        <taxon>Bacillati</taxon>
        <taxon>Bacillota</taxon>
        <taxon>Bacilli</taxon>
        <taxon>Bacillales</taxon>
        <taxon>Bacillaceae</taxon>
        <taxon>Bacillus</taxon>
        <taxon>Bacillus cereus group</taxon>
    </lineage>
</organism>
<evidence type="ECO:0000313" key="8">
    <source>
        <dbReference type="Proteomes" id="UP000005259"/>
    </source>
</evidence>
<dbReference type="RefSeq" id="WP_000873290.1">
    <property type="nucleotide sequence ID" value="NC_018500.1"/>
</dbReference>
<name>A0A9W3NX95_BACTU</name>
<sequence>MKYFKRKKVEDIHVLLLDCINEKQNDFYRLAYSYVKNEEDALDIIQASIEKALLNFETIKKTTSVKSWFYKIVVCTSIDFLRKEKKVKCMDISICDCLNYGIKDNYEYIDIQGALNQLPMQYKTIILLRYFEDLKIEEIAEIVEENVNTVKTRLYRALKLLRAILTEGEIL</sequence>
<dbReference type="SUPFAM" id="SSF88946">
    <property type="entry name" value="Sigma2 domain of RNA polymerase sigma factors"/>
    <property type="match status" value="1"/>
</dbReference>
<dbReference type="InterPro" id="IPR014284">
    <property type="entry name" value="RNA_pol_sigma-70_dom"/>
</dbReference>
<dbReference type="Proteomes" id="UP000005259">
    <property type="component" value="Chromosome"/>
</dbReference>
<dbReference type="KEGG" id="bti:BTG_11255"/>
<evidence type="ECO:0000256" key="2">
    <source>
        <dbReference type="ARBA" id="ARBA00023015"/>
    </source>
</evidence>
<evidence type="ECO:0000259" key="5">
    <source>
        <dbReference type="Pfam" id="PF04542"/>
    </source>
</evidence>
<dbReference type="InterPro" id="IPR007627">
    <property type="entry name" value="RNA_pol_sigma70_r2"/>
</dbReference>
<comment type="similarity">
    <text evidence="1">Belongs to the sigma-70 factor family. ECF subfamily.</text>
</comment>
<keyword evidence="4" id="KW-0804">Transcription</keyword>
<dbReference type="Pfam" id="PF04542">
    <property type="entry name" value="Sigma70_r2"/>
    <property type="match status" value="1"/>
</dbReference>
<keyword evidence="2" id="KW-0805">Transcription regulation</keyword>
<evidence type="ECO:0000259" key="6">
    <source>
        <dbReference type="Pfam" id="PF08281"/>
    </source>
</evidence>
<dbReference type="GO" id="GO:0003677">
    <property type="term" value="F:DNA binding"/>
    <property type="evidence" value="ECO:0007669"/>
    <property type="project" value="InterPro"/>
</dbReference>
<protein>
    <submittedName>
        <fullName evidence="7">RNA polymerase sigma-70factor</fullName>
    </submittedName>
</protein>
<proteinExistence type="inferred from homology"/>
<dbReference type="InterPro" id="IPR013324">
    <property type="entry name" value="RNA_pol_sigma_r3/r4-like"/>
</dbReference>
<dbReference type="InterPro" id="IPR013325">
    <property type="entry name" value="RNA_pol_sigma_r2"/>
</dbReference>
<gene>
    <name evidence="7" type="ORF">BTG_11255</name>
</gene>
<dbReference type="PANTHER" id="PTHR43133">
    <property type="entry name" value="RNA POLYMERASE ECF-TYPE SIGMA FACTO"/>
    <property type="match status" value="1"/>
</dbReference>
<feature type="domain" description="RNA polymerase sigma-70 region 2" evidence="5">
    <location>
        <begin position="24"/>
        <end position="86"/>
    </location>
</feature>
<feature type="domain" description="RNA polymerase sigma factor 70 region 4 type 2" evidence="6">
    <location>
        <begin position="110"/>
        <end position="161"/>
    </location>
</feature>
<reference evidence="7 8" key="1">
    <citation type="submission" date="2012-08" db="EMBL/GenBank/DDBJ databases">
        <authorList>
            <person name="Doggett N."/>
            <person name="Teshima H."/>
            <person name="Bruce D."/>
            <person name="Detter J.C."/>
            <person name="Johnson S.L."/>
            <person name="Han C."/>
        </authorList>
    </citation>
    <scope>NUCLEOTIDE SEQUENCE [LARGE SCALE GENOMIC DNA]</scope>
    <source>
        <strain evidence="7 8">HD-771</strain>
    </source>
</reference>
<accession>A0A9W3NX95</accession>
<dbReference type="EMBL" id="CP003752">
    <property type="protein sequence ID" value="AFQ15709.1"/>
    <property type="molecule type" value="Genomic_DNA"/>
</dbReference>
<dbReference type="GO" id="GO:0016987">
    <property type="term" value="F:sigma factor activity"/>
    <property type="evidence" value="ECO:0007669"/>
    <property type="project" value="UniProtKB-KW"/>
</dbReference>
<evidence type="ECO:0000256" key="3">
    <source>
        <dbReference type="ARBA" id="ARBA00023082"/>
    </source>
</evidence>
<evidence type="ECO:0000256" key="4">
    <source>
        <dbReference type="ARBA" id="ARBA00023163"/>
    </source>
</evidence>
<dbReference type="Pfam" id="PF08281">
    <property type="entry name" value="Sigma70_r4_2"/>
    <property type="match status" value="1"/>
</dbReference>
<dbReference type="InterPro" id="IPR039425">
    <property type="entry name" value="RNA_pol_sigma-70-like"/>
</dbReference>
<dbReference type="SUPFAM" id="SSF88659">
    <property type="entry name" value="Sigma3 and sigma4 domains of RNA polymerase sigma factors"/>
    <property type="match status" value="1"/>
</dbReference>
<dbReference type="GO" id="GO:0006352">
    <property type="term" value="P:DNA-templated transcription initiation"/>
    <property type="evidence" value="ECO:0007669"/>
    <property type="project" value="InterPro"/>
</dbReference>
<dbReference type="Gene3D" id="1.10.10.10">
    <property type="entry name" value="Winged helix-like DNA-binding domain superfamily/Winged helix DNA-binding domain"/>
    <property type="match status" value="1"/>
</dbReference>
<dbReference type="InterPro" id="IPR013249">
    <property type="entry name" value="RNA_pol_sigma70_r4_t2"/>
</dbReference>
<dbReference type="InterPro" id="IPR036388">
    <property type="entry name" value="WH-like_DNA-bd_sf"/>
</dbReference>
<evidence type="ECO:0000313" key="7">
    <source>
        <dbReference type="EMBL" id="AFQ15709.1"/>
    </source>
</evidence>
<evidence type="ECO:0000256" key="1">
    <source>
        <dbReference type="ARBA" id="ARBA00010641"/>
    </source>
</evidence>
<dbReference type="CDD" id="cd06171">
    <property type="entry name" value="Sigma70_r4"/>
    <property type="match status" value="1"/>
</dbReference>
<dbReference type="Gene3D" id="1.10.1740.10">
    <property type="match status" value="1"/>
</dbReference>